<feature type="region of interest" description="Disordered" evidence="1">
    <location>
        <begin position="190"/>
        <end position="214"/>
    </location>
</feature>
<feature type="region of interest" description="Disordered" evidence="1">
    <location>
        <begin position="277"/>
        <end position="461"/>
    </location>
</feature>
<evidence type="ECO:0000256" key="1">
    <source>
        <dbReference type="SAM" id="MobiDB-lite"/>
    </source>
</evidence>
<dbReference type="Proteomes" id="UP001215712">
    <property type="component" value="Unassembled WGS sequence"/>
</dbReference>
<feature type="compositionally biased region" description="Basic and acidic residues" evidence="1">
    <location>
        <begin position="422"/>
        <end position="437"/>
    </location>
</feature>
<feature type="compositionally biased region" description="Pro residues" evidence="1">
    <location>
        <begin position="318"/>
        <end position="329"/>
    </location>
</feature>
<feature type="region of interest" description="Disordered" evidence="1">
    <location>
        <begin position="1"/>
        <end position="76"/>
    </location>
</feature>
<proteinExistence type="predicted"/>
<sequence>MLLTLQPRQSGGGDVNEYTVIHKIHPTPRSSWSDSSSGQDPLSMESSQRELPPSTLTLPSAMPTPLPPPPSQWQGTEPMQQWLLAKTEEDRRSQEEEKTRQETLRLEQRRVEQMILIESLRAGVPPPMVPLIFVAMHSSGAGNLQLMIDTAHQWMAQSSRSTITPGVQSQPAYQAHNLPTTLPPIQSQQLPGHVAAGEPQRDPRTSASNVYTPQHPTIGIINTAPQPAGNGSSMSSAAGTPVPLPAHLPQPMEIQQPVMQTAHVGPVQYVAVPHIPQHTPMRQDPHPRRPSPSISFHHWVPPGQPSHAPPSARSQPQPTIPPDLAPPAMRPDIHSQGSPSRKRKSQAAHTPIAPPAGPSEFVPAEAQSGRQSPIIGTPQHAHETTSRTTAHESYRQEERQQIRRESPELSPRTRRGRTGRGFKREISRSPERGRKVQDPLSSRHQAKASDVENISDTGGST</sequence>
<reference evidence="2" key="1">
    <citation type="journal article" date="2023" name="IMA Fungus">
        <title>Comparative genomic study of the Penicillium genus elucidates a diverse pangenome and 15 lateral gene transfer events.</title>
        <authorList>
            <person name="Petersen C."/>
            <person name="Sorensen T."/>
            <person name="Nielsen M.R."/>
            <person name="Sondergaard T.E."/>
            <person name="Sorensen J.L."/>
            <person name="Fitzpatrick D.A."/>
            <person name="Frisvad J.C."/>
            <person name="Nielsen K.L."/>
        </authorList>
    </citation>
    <scope>NUCLEOTIDE SEQUENCE</scope>
    <source>
        <strain evidence="2">IBT 17514</strain>
    </source>
</reference>
<keyword evidence="3" id="KW-1185">Reference proteome</keyword>
<dbReference type="EMBL" id="JAQJAN010000006">
    <property type="protein sequence ID" value="KAJ5727575.1"/>
    <property type="molecule type" value="Genomic_DNA"/>
</dbReference>
<feature type="compositionally biased region" description="Low complexity" evidence="1">
    <location>
        <begin position="51"/>
        <end position="61"/>
    </location>
</feature>
<feature type="compositionally biased region" description="Basic residues" evidence="1">
    <location>
        <begin position="412"/>
        <end position="421"/>
    </location>
</feature>
<feature type="compositionally biased region" description="Basic and acidic residues" evidence="1">
    <location>
        <begin position="380"/>
        <end position="407"/>
    </location>
</feature>
<organism evidence="2 3">
    <name type="scientific">Penicillium malachiteum</name>
    <dbReference type="NCBI Taxonomy" id="1324776"/>
    <lineage>
        <taxon>Eukaryota</taxon>
        <taxon>Fungi</taxon>
        <taxon>Dikarya</taxon>
        <taxon>Ascomycota</taxon>
        <taxon>Pezizomycotina</taxon>
        <taxon>Eurotiomycetes</taxon>
        <taxon>Eurotiomycetidae</taxon>
        <taxon>Eurotiales</taxon>
        <taxon>Aspergillaceae</taxon>
        <taxon>Penicillium</taxon>
    </lineage>
</organism>
<dbReference type="AlphaFoldDB" id="A0AAD6MWG7"/>
<feature type="compositionally biased region" description="Polar residues" evidence="1">
    <location>
        <begin position="452"/>
        <end position="461"/>
    </location>
</feature>
<evidence type="ECO:0000313" key="3">
    <source>
        <dbReference type="Proteomes" id="UP001215712"/>
    </source>
</evidence>
<reference evidence="2" key="2">
    <citation type="submission" date="2023-01" db="EMBL/GenBank/DDBJ databases">
        <authorList>
            <person name="Petersen C."/>
        </authorList>
    </citation>
    <scope>NUCLEOTIDE SEQUENCE</scope>
    <source>
        <strain evidence="2">IBT 17514</strain>
    </source>
</reference>
<name>A0AAD6MWG7_9EURO</name>
<gene>
    <name evidence="2" type="ORF">N7493_005395</name>
</gene>
<protein>
    <submittedName>
        <fullName evidence="2">Uncharacterized protein</fullName>
    </submittedName>
</protein>
<feature type="compositionally biased region" description="Pro residues" evidence="1">
    <location>
        <begin position="62"/>
        <end position="71"/>
    </location>
</feature>
<feature type="compositionally biased region" description="Polar residues" evidence="1">
    <location>
        <begin position="205"/>
        <end position="214"/>
    </location>
</feature>
<comment type="caution">
    <text evidence="2">The sequence shown here is derived from an EMBL/GenBank/DDBJ whole genome shotgun (WGS) entry which is preliminary data.</text>
</comment>
<evidence type="ECO:0000313" key="2">
    <source>
        <dbReference type="EMBL" id="KAJ5727575.1"/>
    </source>
</evidence>
<accession>A0AAD6MWG7</accession>